<evidence type="ECO:0000313" key="12">
    <source>
        <dbReference type="EMBL" id="RIJ15187.1"/>
    </source>
</evidence>
<keyword evidence="7" id="KW-0915">Sodium</keyword>
<dbReference type="AlphaFoldDB" id="A0A399QDR7"/>
<gene>
    <name evidence="12" type="ORF">DZF97_05195</name>
</gene>
<keyword evidence="2" id="KW-0813">Transport</keyword>
<feature type="transmembrane region" description="Helical" evidence="11">
    <location>
        <begin position="256"/>
        <end position="277"/>
    </location>
</feature>
<proteinExistence type="inferred from homology"/>
<comment type="subcellular location">
    <subcellularLocation>
        <location evidence="1">Cell inner membrane</location>
        <topology evidence="1">Multi-pass membrane protein</topology>
    </subcellularLocation>
</comment>
<evidence type="ECO:0000256" key="1">
    <source>
        <dbReference type="ARBA" id="ARBA00004429"/>
    </source>
</evidence>
<evidence type="ECO:0000256" key="4">
    <source>
        <dbReference type="ARBA" id="ARBA00022475"/>
    </source>
</evidence>
<dbReference type="EMBL" id="QWED01000103">
    <property type="protein sequence ID" value="RIJ15187.1"/>
    <property type="molecule type" value="Genomic_DNA"/>
</dbReference>
<protein>
    <submittedName>
        <fullName evidence="12">Na+/H+ antiporter NhaA</fullName>
    </submittedName>
</protein>
<evidence type="ECO:0000256" key="7">
    <source>
        <dbReference type="ARBA" id="ARBA00023053"/>
    </source>
</evidence>
<dbReference type="PANTHER" id="PTHR30341">
    <property type="entry name" value="SODIUM ION/PROTON ANTIPORTER NHAA-RELATED"/>
    <property type="match status" value="1"/>
</dbReference>
<dbReference type="PANTHER" id="PTHR30341:SF0">
    <property type="entry name" value="NA(+)_H(+) ANTIPORTER NHAA"/>
    <property type="match status" value="1"/>
</dbReference>
<feature type="transmembrane region" description="Helical" evidence="11">
    <location>
        <begin position="121"/>
        <end position="141"/>
    </location>
</feature>
<dbReference type="GO" id="GO:0006885">
    <property type="term" value="P:regulation of pH"/>
    <property type="evidence" value="ECO:0007669"/>
    <property type="project" value="InterPro"/>
</dbReference>
<keyword evidence="3" id="KW-0050">Antiport</keyword>
<dbReference type="Proteomes" id="UP000265361">
    <property type="component" value="Unassembled WGS sequence"/>
</dbReference>
<evidence type="ECO:0000256" key="5">
    <source>
        <dbReference type="ARBA" id="ARBA00022692"/>
    </source>
</evidence>
<evidence type="ECO:0000256" key="11">
    <source>
        <dbReference type="SAM" id="Phobius"/>
    </source>
</evidence>
<feature type="transmembrane region" description="Helical" evidence="11">
    <location>
        <begin position="85"/>
        <end position="109"/>
    </location>
</feature>
<sequence>MTSLIRSERVAAGLLLLAAVVGLVVANTPAGPGLLAWADGHVALPAIGVDLSLRHWVSDGLLVVFFFIVAVELKHEFLAGGLNSVSRALVPAIAAVGGVVVPAGVYLAITAGSGLERGWPVPTATDIAFALGVLAVFGRGLPAAVRVFLLALAVLDDLIAIGIIAVFFTTDLDLGALGLAVVGVVLFAVVGRLGVGRTGAARIAVVVPLVLIALVTWWATLSSGVHATIAGVALGFALPRLSGLRAAHALEPVSNGIVLPLFAFSAALVAIPAIGLAELAPAFWGIALALPLGKLVGITAGGLLGAWIARRRGSAAGLAAGLAVPDLVTVSLLGGIGFTVSLLMSELAFAGLDEVRDEGTLAVLLGSGVAIVAAAVTLSIRSRRARRDGAADDDDATRDD</sequence>
<keyword evidence="5 11" id="KW-0812">Transmembrane</keyword>
<keyword evidence="4" id="KW-1003">Cell membrane</keyword>
<keyword evidence="6 11" id="KW-1133">Transmembrane helix</keyword>
<dbReference type="Pfam" id="PF06965">
    <property type="entry name" value="Na_H_antiport_1"/>
    <property type="match status" value="1"/>
</dbReference>
<feature type="transmembrane region" description="Helical" evidence="11">
    <location>
        <begin position="148"/>
        <end position="168"/>
    </location>
</feature>
<evidence type="ECO:0000256" key="8">
    <source>
        <dbReference type="ARBA" id="ARBA00023065"/>
    </source>
</evidence>
<reference evidence="12 13" key="1">
    <citation type="submission" date="2018-08" db="EMBL/GenBank/DDBJ databases">
        <title>Genome Sequence of Clavibacter michiganensis Subspecies type strains, and the Atypical Peach-Colored Strains Isolated from Tomato.</title>
        <authorList>
            <person name="Osdaghi E."/>
            <person name="Portier P."/>
            <person name="Briand M."/>
            <person name="Jacques M.-A."/>
        </authorList>
    </citation>
    <scope>NUCLEOTIDE SEQUENCE [LARGE SCALE GENOMIC DNA]</scope>
    <source>
        <strain evidence="12 13">CFBP 7577</strain>
    </source>
</reference>
<accession>A0A399QDR7</accession>
<evidence type="ECO:0000256" key="3">
    <source>
        <dbReference type="ARBA" id="ARBA00022449"/>
    </source>
</evidence>
<feature type="transmembrane region" description="Helical" evidence="11">
    <location>
        <begin position="174"/>
        <end position="193"/>
    </location>
</feature>
<keyword evidence="9 11" id="KW-0472">Membrane</keyword>
<dbReference type="HAMAP" id="MF_01844">
    <property type="entry name" value="NhaA"/>
    <property type="match status" value="1"/>
</dbReference>
<feature type="transmembrane region" description="Helical" evidence="11">
    <location>
        <begin position="53"/>
        <end position="73"/>
    </location>
</feature>
<evidence type="ECO:0000256" key="9">
    <source>
        <dbReference type="ARBA" id="ARBA00023136"/>
    </source>
</evidence>
<organism evidence="12 13">
    <name type="scientific">Clavibacter nebraskensis</name>
    <dbReference type="NCBI Taxonomy" id="31963"/>
    <lineage>
        <taxon>Bacteria</taxon>
        <taxon>Bacillati</taxon>
        <taxon>Actinomycetota</taxon>
        <taxon>Actinomycetes</taxon>
        <taxon>Micrococcales</taxon>
        <taxon>Microbacteriaceae</taxon>
        <taxon>Clavibacter</taxon>
    </lineage>
</organism>
<evidence type="ECO:0000313" key="13">
    <source>
        <dbReference type="Proteomes" id="UP000265361"/>
    </source>
</evidence>
<evidence type="ECO:0000256" key="2">
    <source>
        <dbReference type="ARBA" id="ARBA00022448"/>
    </source>
</evidence>
<keyword evidence="8" id="KW-0406">Ion transport</keyword>
<dbReference type="GO" id="GO:0015385">
    <property type="term" value="F:sodium:proton antiporter activity"/>
    <property type="evidence" value="ECO:0007669"/>
    <property type="project" value="TreeGrafter"/>
</dbReference>
<feature type="transmembrane region" description="Helical" evidence="11">
    <location>
        <begin position="316"/>
        <end position="340"/>
    </location>
</feature>
<dbReference type="InterPro" id="IPR023171">
    <property type="entry name" value="Na/H_antiporter_dom_sf"/>
</dbReference>
<dbReference type="InterPro" id="IPR004670">
    <property type="entry name" value="NhaA"/>
</dbReference>
<feature type="transmembrane region" description="Helical" evidence="11">
    <location>
        <begin position="200"/>
        <end position="219"/>
    </location>
</feature>
<dbReference type="Gene3D" id="1.20.1530.10">
    <property type="entry name" value="Na+/H+ antiporter like domain"/>
    <property type="match status" value="1"/>
</dbReference>
<comment type="caution">
    <text evidence="12">The sequence shown here is derived from an EMBL/GenBank/DDBJ whole genome shotgun (WGS) entry which is preliminary data.</text>
</comment>
<feature type="non-terminal residue" evidence="12">
    <location>
        <position position="400"/>
    </location>
</feature>
<dbReference type="GO" id="GO:0005886">
    <property type="term" value="C:plasma membrane"/>
    <property type="evidence" value="ECO:0007669"/>
    <property type="project" value="UniProtKB-SubCell"/>
</dbReference>
<keyword evidence="10" id="KW-0739">Sodium transport</keyword>
<evidence type="ECO:0000256" key="10">
    <source>
        <dbReference type="ARBA" id="ARBA00023201"/>
    </source>
</evidence>
<name>A0A399QDR7_9MICO</name>
<evidence type="ECO:0000256" key="6">
    <source>
        <dbReference type="ARBA" id="ARBA00022989"/>
    </source>
</evidence>
<feature type="transmembrane region" description="Helical" evidence="11">
    <location>
        <begin position="283"/>
        <end position="309"/>
    </location>
</feature>
<feature type="transmembrane region" description="Helical" evidence="11">
    <location>
        <begin position="225"/>
        <end position="244"/>
    </location>
</feature>
<feature type="transmembrane region" description="Helical" evidence="11">
    <location>
        <begin position="360"/>
        <end position="380"/>
    </location>
</feature>